<gene>
    <name evidence="2" type="ORF">QVD17_38194</name>
</gene>
<dbReference type="EMBL" id="JAUHHV010000010">
    <property type="protein sequence ID" value="KAK1411637.1"/>
    <property type="molecule type" value="Genomic_DNA"/>
</dbReference>
<evidence type="ECO:0000313" key="3">
    <source>
        <dbReference type="Proteomes" id="UP001229421"/>
    </source>
</evidence>
<reference evidence="2" key="1">
    <citation type="journal article" date="2023" name="bioRxiv">
        <title>Improved chromosome-level genome assembly for marigold (Tagetes erecta).</title>
        <authorList>
            <person name="Jiang F."/>
            <person name="Yuan L."/>
            <person name="Wang S."/>
            <person name="Wang H."/>
            <person name="Xu D."/>
            <person name="Wang A."/>
            <person name="Fan W."/>
        </authorList>
    </citation>
    <scope>NUCLEOTIDE SEQUENCE</scope>
    <source>
        <strain evidence="2">WSJ</strain>
        <tissue evidence="2">Leaf</tissue>
    </source>
</reference>
<protein>
    <submittedName>
        <fullName evidence="2">Uncharacterized protein</fullName>
    </submittedName>
</protein>
<proteinExistence type="predicted"/>
<comment type="caution">
    <text evidence="2">The sequence shown here is derived from an EMBL/GenBank/DDBJ whole genome shotgun (WGS) entry which is preliminary data.</text>
</comment>
<keyword evidence="1" id="KW-0472">Membrane</keyword>
<keyword evidence="3" id="KW-1185">Reference proteome</keyword>
<keyword evidence="1" id="KW-1133">Transmembrane helix</keyword>
<feature type="transmembrane region" description="Helical" evidence="1">
    <location>
        <begin position="102"/>
        <end position="126"/>
    </location>
</feature>
<dbReference type="Proteomes" id="UP001229421">
    <property type="component" value="Unassembled WGS sequence"/>
</dbReference>
<accession>A0AAD8JW28</accession>
<name>A0AAD8JW28_TARER</name>
<organism evidence="2 3">
    <name type="scientific">Tagetes erecta</name>
    <name type="common">African marigold</name>
    <dbReference type="NCBI Taxonomy" id="13708"/>
    <lineage>
        <taxon>Eukaryota</taxon>
        <taxon>Viridiplantae</taxon>
        <taxon>Streptophyta</taxon>
        <taxon>Embryophyta</taxon>
        <taxon>Tracheophyta</taxon>
        <taxon>Spermatophyta</taxon>
        <taxon>Magnoliopsida</taxon>
        <taxon>eudicotyledons</taxon>
        <taxon>Gunneridae</taxon>
        <taxon>Pentapetalae</taxon>
        <taxon>asterids</taxon>
        <taxon>campanulids</taxon>
        <taxon>Asterales</taxon>
        <taxon>Asteraceae</taxon>
        <taxon>Asteroideae</taxon>
        <taxon>Heliantheae alliance</taxon>
        <taxon>Tageteae</taxon>
        <taxon>Tagetes</taxon>
    </lineage>
</organism>
<evidence type="ECO:0000256" key="1">
    <source>
        <dbReference type="SAM" id="Phobius"/>
    </source>
</evidence>
<sequence>MNKTAAAEISPAVTRIAVVAHHLLLNPSPKCPECGVGWGGVKLLLTRLTHQVYFQVSKSKIRRRTEFESLFRVLNMRSSVCFQEGNELSAISAKHVTDLRSLCLCAVCVVFMCTSTSNLMILHSAVVS</sequence>
<keyword evidence="1" id="KW-0812">Transmembrane</keyword>
<dbReference type="AlphaFoldDB" id="A0AAD8JW28"/>
<evidence type="ECO:0000313" key="2">
    <source>
        <dbReference type="EMBL" id="KAK1411637.1"/>
    </source>
</evidence>